<name>A0A835HM83_9MAGN</name>
<comment type="caution">
    <text evidence="2">The sequence shown here is derived from an EMBL/GenBank/DDBJ whole genome shotgun (WGS) entry which is preliminary data.</text>
</comment>
<dbReference type="OrthoDB" id="1711508at2759"/>
<protein>
    <recommendedName>
        <fullName evidence="1">FCP1 homology domain-containing protein</fullName>
    </recommendedName>
</protein>
<dbReference type="AlphaFoldDB" id="A0A835HM83"/>
<gene>
    <name evidence="2" type="ORF">IFM89_025675</name>
</gene>
<organism evidence="2 3">
    <name type="scientific">Coptis chinensis</name>
    <dbReference type="NCBI Taxonomy" id="261450"/>
    <lineage>
        <taxon>Eukaryota</taxon>
        <taxon>Viridiplantae</taxon>
        <taxon>Streptophyta</taxon>
        <taxon>Embryophyta</taxon>
        <taxon>Tracheophyta</taxon>
        <taxon>Spermatophyta</taxon>
        <taxon>Magnoliopsida</taxon>
        <taxon>Ranunculales</taxon>
        <taxon>Ranunculaceae</taxon>
        <taxon>Coptidoideae</taxon>
        <taxon>Coptis</taxon>
    </lineage>
</organism>
<dbReference type="InterPro" id="IPR004274">
    <property type="entry name" value="FCP1_dom"/>
</dbReference>
<accession>A0A835HM83</accession>
<evidence type="ECO:0000259" key="1">
    <source>
        <dbReference type="Pfam" id="PF03031"/>
    </source>
</evidence>
<keyword evidence="3" id="KW-1185">Reference proteome</keyword>
<feature type="domain" description="FCP1 homology" evidence="1">
    <location>
        <begin position="17"/>
        <end position="79"/>
    </location>
</feature>
<dbReference type="Proteomes" id="UP000631114">
    <property type="component" value="Unassembled WGS sequence"/>
</dbReference>
<dbReference type="Pfam" id="PF03031">
    <property type="entry name" value="NIF"/>
    <property type="match status" value="1"/>
</dbReference>
<dbReference type="EMBL" id="JADFTS010000006">
    <property type="protein sequence ID" value="KAF9602206.1"/>
    <property type="molecule type" value="Genomic_DNA"/>
</dbReference>
<evidence type="ECO:0000313" key="2">
    <source>
        <dbReference type="EMBL" id="KAF9602206.1"/>
    </source>
</evidence>
<dbReference type="InterPro" id="IPR023214">
    <property type="entry name" value="HAD_sf"/>
</dbReference>
<dbReference type="Gene3D" id="3.40.50.1000">
    <property type="entry name" value="HAD superfamily/HAD-like"/>
    <property type="match status" value="1"/>
</dbReference>
<evidence type="ECO:0000313" key="3">
    <source>
        <dbReference type="Proteomes" id="UP000631114"/>
    </source>
</evidence>
<proteinExistence type="predicted"/>
<dbReference type="InterPro" id="IPR036412">
    <property type="entry name" value="HAD-like_sf"/>
</dbReference>
<sequence>MEGLLIERPLISKTKRKLLILDVNGLLLHIGNKFDLPLDCIADKFISRKAILKRPSCVDFLKFCFQRFNVAVWSSRTMKFGWCAQYCHGRYEVPIVVLLGPIPLLYYWVLHY</sequence>
<reference evidence="2 3" key="1">
    <citation type="submission" date="2020-10" db="EMBL/GenBank/DDBJ databases">
        <title>The Coptis chinensis genome and diversification of protoberbering-type alkaloids.</title>
        <authorList>
            <person name="Wang B."/>
            <person name="Shu S."/>
            <person name="Song C."/>
            <person name="Liu Y."/>
        </authorList>
    </citation>
    <scope>NUCLEOTIDE SEQUENCE [LARGE SCALE GENOMIC DNA]</scope>
    <source>
        <strain evidence="2">HL-2020</strain>
        <tissue evidence="2">Leaf</tissue>
    </source>
</reference>
<dbReference type="SUPFAM" id="SSF56784">
    <property type="entry name" value="HAD-like"/>
    <property type="match status" value="1"/>
</dbReference>